<protein>
    <submittedName>
        <fullName evidence="2">Uncharacterized protein</fullName>
    </submittedName>
</protein>
<evidence type="ECO:0000313" key="3">
    <source>
        <dbReference type="Proteomes" id="UP000516437"/>
    </source>
</evidence>
<dbReference type="EMBL" id="RXIC02000019">
    <property type="protein sequence ID" value="KAB1225782.1"/>
    <property type="molecule type" value="Genomic_DNA"/>
</dbReference>
<sequence>MGESRWLLMIGCLNLSRTQYINELRVLVPGHGTVLEERRDAQPKLWGLNRETERTPLMTEKKEKKGKKERKKERKERKKMLIFMSEELLDVDPYILVMTIWTYVTESFEVYVGYEPQWYLKEPPTIPIPLVEDFELVDFDPTLLYDVPPPPATGRGIGKMKLLT</sequence>
<dbReference type="Proteomes" id="UP000516437">
    <property type="component" value="Chromosome 1"/>
</dbReference>
<feature type="region of interest" description="Disordered" evidence="1">
    <location>
        <begin position="56"/>
        <end position="76"/>
    </location>
</feature>
<feature type="compositionally biased region" description="Basic residues" evidence="1">
    <location>
        <begin position="64"/>
        <end position="76"/>
    </location>
</feature>
<keyword evidence="3" id="KW-1185">Reference proteome</keyword>
<organism evidence="2 3">
    <name type="scientific">Morella rubra</name>
    <name type="common">Chinese bayberry</name>
    <dbReference type="NCBI Taxonomy" id="262757"/>
    <lineage>
        <taxon>Eukaryota</taxon>
        <taxon>Viridiplantae</taxon>
        <taxon>Streptophyta</taxon>
        <taxon>Embryophyta</taxon>
        <taxon>Tracheophyta</taxon>
        <taxon>Spermatophyta</taxon>
        <taxon>Magnoliopsida</taxon>
        <taxon>eudicotyledons</taxon>
        <taxon>Gunneridae</taxon>
        <taxon>Pentapetalae</taxon>
        <taxon>rosids</taxon>
        <taxon>fabids</taxon>
        <taxon>Fagales</taxon>
        <taxon>Myricaceae</taxon>
        <taxon>Morella</taxon>
    </lineage>
</organism>
<evidence type="ECO:0000256" key="1">
    <source>
        <dbReference type="SAM" id="MobiDB-lite"/>
    </source>
</evidence>
<evidence type="ECO:0000313" key="2">
    <source>
        <dbReference type="EMBL" id="KAB1225782.1"/>
    </source>
</evidence>
<name>A0A6A1WKH3_9ROSI</name>
<gene>
    <name evidence="2" type="ORF">CJ030_MR1G000384</name>
</gene>
<proteinExistence type="predicted"/>
<reference evidence="2 3" key="1">
    <citation type="journal article" date="2019" name="Plant Biotechnol. J.">
        <title>The red bayberry genome and genetic basis of sex determination.</title>
        <authorList>
            <person name="Jia H.M."/>
            <person name="Jia H.J."/>
            <person name="Cai Q.L."/>
            <person name="Wang Y."/>
            <person name="Zhao H.B."/>
            <person name="Yang W.F."/>
            <person name="Wang G.Y."/>
            <person name="Li Y.H."/>
            <person name="Zhan D.L."/>
            <person name="Shen Y.T."/>
            <person name="Niu Q.F."/>
            <person name="Chang L."/>
            <person name="Qiu J."/>
            <person name="Zhao L."/>
            <person name="Xie H.B."/>
            <person name="Fu W.Y."/>
            <person name="Jin J."/>
            <person name="Li X.W."/>
            <person name="Jiao Y."/>
            <person name="Zhou C.C."/>
            <person name="Tu T."/>
            <person name="Chai C.Y."/>
            <person name="Gao J.L."/>
            <person name="Fan L.J."/>
            <person name="van de Weg E."/>
            <person name="Wang J.Y."/>
            <person name="Gao Z.S."/>
        </authorList>
    </citation>
    <scope>NUCLEOTIDE SEQUENCE [LARGE SCALE GENOMIC DNA]</scope>
    <source>
        <tissue evidence="2">Leaves</tissue>
    </source>
</reference>
<comment type="caution">
    <text evidence="2">The sequence shown here is derived from an EMBL/GenBank/DDBJ whole genome shotgun (WGS) entry which is preliminary data.</text>
</comment>
<accession>A0A6A1WKH3</accession>
<dbReference type="AlphaFoldDB" id="A0A6A1WKH3"/>